<feature type="region of interest" description="Disordered" evidence="9">
    <location>
        <begin position="610"/>
        <end position="814"/>
    </location>
</feature>
<dbReference type="PANTHER" id="PTHR21648">
    <property type="entry name" value="FLAGELLAR RADIAL SPOKE PROTEIN 3"/>
    <property type="match status" value="1"/>
</dbReference>
<feature type="region of interest" description="Disordered" evidence="9">
    <location>
        <begin position="906"/>
        <end position="1114"/>
    </location>
</feature>
<comment type="similarity">
    <text evidence="2">Belongs to the flagellar radial spoke RSP3 family.</text>
</comment>
<feature type="compositionally biased region" description="Basic and acidic residues" evidence="9">
    <location>
        <begin position="635"/>
        <end position="646"/>
    </location>
</feature>
<feature type="compositionally biased region" description="Polar residues" evidence="9">
    <location>
        <begin position="921"/>
        <end position="949"/>
    </location>
</feature>
<evidence type="ECO:0000256" key="6">
    <source>
        <dbReference type="ARBA" id="ARBA00023069"/>
    </source>
</evidence>
<feature type="compositionally biased region" description="Polar residues" evidence="9">
    <location>
        <begin position="623"/>
        <end position="634"/>
    </location>
</feature>
<dbReference type="GO" id="GO:0005929">
    <property type="term" value="C:cilium"/>
    <property type="evidence" value="ECO:0007669"/>
    <property type="project" value="TreeGrafter"/>
</dbReference>
<evidence type="ECO:0000313" key="11">
    <source>
        <dbReference type="Proteomes" id="UP001367676"/>
    </source>
</evidence>
<sequence>MECTRPRGTKGSQARGAECRVVNWVSREVRSAADATTESRFFHSAPLVAVTWPKTAGSRCGPLDMTLGRTGGIRAKSFVILAEDLADVRGAKISAPAATRSVYHERCFVVNDDLNFLRHSIASAFQPPAIRRNPHGRDVRLDFLRRVSRALKSIKSESTATTKAVERANRETLMEKPMFVTTVRSGVFLEPPPEVAALLGLRKNSSDERLSSRKLQPAVKGTDVVYSFASKPRIVGSTFEPPISPNGPAVANRKRIFKRQVDDHTNRNGGTMTSAGAAMDGSIQFGGGNTMHDRRVARGSNFASLRFNVPTTENPLSRQAEARRRAAVRQRAQIRARKLRSRTPPPVDGRKHGEIQTEKYLEELNDKEMNTSAIGCQADLLSIDDDEEDRFTSSVSNMTTPRIDAQTQLEENDLIFPSHGIDNYDEVRGNTIIVSTVNKILKEAILEINAEIEKFQNTKVSRGMPSYNITRKQLEFHQTKLSKKSDSPSSSTPETLEIAKSTEAVNETIIIPDNNVHVKVEERHNSTAAQEAEESMMKVNEREMPSDLLSTSSDEKETQEKLSSDTNKIDVIDVASDSIEINTEPVKNENQHSSAINDEKKSNEKAEIDTVTELRGPNPPSIKGQTMTNIGSTEMKTDAENKHVEPSGEEISAEENPALKNLADNEDINDKTTRANDLEVQAMQNSLNEEEIHSKSEPANTSNNSKSLADQDDVIRSSNKTSETALRVDQLESDETSVNEKDARAQDIQSKMESNSNGVDDQMNNEKYQSSEVKQEQSKQEIENKLEGNLQSGQKGPQNSEDEKSNDIVNDKVTSYTGEISGNIDINNEIVSVDNSESTQVEIQISTNPVENDTIRAKNNEEQNSLQELNEKKIEEITTLPTEIEKNAAEKRKNRLQLVDASPIPEITIEHSEKDDLNEPVTETNEQNRNIPQGSSDTQFSENNPSNGEANKGVDSEIDQSNQHSVDENTTSSSNHDSDIQGSKQFLEKQVEPSIATNDLDETSNNQIKTNRESADDTTVDKVEETSKNLQNKKDIVTGDSGSNAGDESNDDNLQMENKNTQNNIPVQDAEVNLNQEKRNNKNDVPNLDDSKLGSSNENEKKAELDMQNLTQSG</sequence>
<gene>
    <name evidence="10" type="ORF">V9T40_014148</name>
</gene>
<comment type="subcellular location">
    <subcellularLocation>
        <location evidence="1">Cytoplasm</location>
        <location evidence="1">Cytoskeleton</location>
        <location evidence="1">Flagellum axoneme</location>
    </subcellularLocation>
</comment>
<evidence type="ECO:0000256" key="3">
    <source>
        <dbReference type="ARBA" id="ARBA00022490"/>
    </source>
</evidence>
<feature type="compositionally biased region" description="Basic and acidic residues" evidence="9">
    <location>
        <begin position="553"/>
        <end position="564"/>
    </location>
</feature>
<protein>
    <submittedName>
        <fullName evidence="10">Uncharacterized protein</fullName>
    </submittedName>
</protein>
<keyword evidence="8" id="KW-0966">Cell projection</keyword>
<evidence type="ECO:0000313" key="10">
    <source>
        <dbReference type="EMBL" id="KAK7582703.1"/>
    </source>
</evidence>
<name>A0AAN9TCF4_9HEMI</name>
<evidence type="ECO:0000256" key="8">
    <source>
        <dbReference type="ARBA" id="ARBA00023273"/>
    </source>
</evidence>
<dbReference type="InterPro" id="IPR009290">
    <property type="entry name" value="Radial_spoke_3"/>
</dbReference>
<reference evidence="10 11" key="1">
    <citation type="submission" date="2024-03" db="EMBL/GenBank/DDBJ databases">
        <title>Adaptation during the transition from Ophiocordyceps entomopathogen to insect associate is accompanied by gene loss and intensified selection.</title>
        <authorList>
            <person name="Ward C.M."/>
            <person name="Onetto C.A."/>
            <person name="Borneman A.R."/>
        </authorList>
    </citation>
    <scope>NUCLEOTIDE SEQUENCE [LARGE SCALE GENOMIC DNA]</scope>
    <source>
        <strain evidence="10">AWRI1</strain>
        <tissue evidence="10">Single Adult Female</tissue>
    </source>
</reference>
<dbReference type="Proteomes" id="UP001367676">
    <property type="component" value="Unassembled WGS sequence"/>
</dbReference>
<comment type="caution">
    <text evidence="10">The sequence shown here is derived from an EMBL/GenBank/DDBJ whole genome shotgun (WGS) entry which is preliminary data.</text>
</comment>
<evidence type="ECO:0000256" key="7">
    <source>
        <dbReference type="ARBA" id="ARBA00023212"/>
    </source>
</evidence>
<keyword evidence="7" id="KW-0206">Cytoskeleton</keyword>
<dbReference type="AlphaFoldDB" id="A0AAN9TCF4"/>
<organism evidence="10 11">
    <name type="scientific">Parthenolecanium corni</name>
    <dbReference type="NCBI Taxonomy" id="536013"/>
    <lineage>
        <taxon>Eukaryota</taxon>
        <taxon>Metazoa</taxon>
        <taxon>Ecdysozoa</taxon>
        <taxon>Arthropoda</taxon>
        <taxon>Hexapoda</taxon>
        <taxon>Insecta</taxon>
        <taxon>Pterygota</taxon>
        <taxon>Neoptera</taxon>
        <taxon>Paraneoptera</taxon>
        <taxon>Hemiptera</taxon>
        <taxon>Sternorrhyncha</taxon>
        <taxon>Coccoidea</taxon>
        <taxon>Coccidae</taxon>
        <taxon>Parthenolecanium</taxon>
    </lineage>
</organism>
<keyword evidence="6" id="KW-0969">Cilium</keyword>
<dbReference type="EMBL" id="JBBCAQ010000033">
    <property type="protein sequence ID" value="KAK7582703.1"/>
    <property type="molecule type" value="Genomic_DNA"/>
</dbReference>
<feature type="compositionally biased region" description="Polar residues" evidence="9">
    <location>
        <begin position="697"/>
        <end position="708"/>
    </location>
</feature>
<keyword evidence="4" id="KW-0597">Phosphoprotein</keyword>
<proteinExistence type="inferred from homology"/>
<accession>A0AAN9TCF4</accession>
<keyword evidence="3" id="KW-0963">Cytoplasm</keyword>
<evidence type="ECO:0000256" key="2">
    <source>
        <dbReference type="ARBA" id="ARBA00006737"/>
    </source>
</evidence>
<feature type="compositionally biased region" description="Basic and acidic residues" evidence="9">
    <location>
        <begin position="908"/>
        <end position="917"/>
    </location>
</feature>
<feature type="compositionally biased region" description="Basic and acidic residues" evidence="9">
    <location>
        <begin position="801"/>
        <end position="810"/>
    </location>
</feature>
<evidence type="ECO:0000256" key="5">
    <source>
        <dbReference type="ARBA" id="ARBA00022846"/>
    </source>
</evidence>
<feature type="compositionally biased region" description="Basic and acidic residues" evidence="9">
    <location>
        <begin position="668"/>
        <end position="677"/>
    </location>
</feature>
<feature type="compositionally biased region" description="Polar residues" evidence="9">
    <location>
        <begin position="747"/>
        <end position="759"/>
    </location>
</feature>
<dbReference type="PANTHER" id="PTHR21648:SF0">
    <property type="entry name" value="RADIAL SPOKE HEAD PROTEIN 3 HOMOLOG"/>
    <property type="match status" value="1"/>
</dbReference>
<feature type="compositionally biased region" description="Basic and acidic residues" evidence="9">
    <location>
        <begin position="773"/>
        <end position="786"/>
    </location>
</feature>
<keyword evidence="5" id="KW-0282">Flagellum</keyword>
<evidence type="ECO:0000256" key="4">
    <source>
        <dbReference type="ARBA" id="ARBA00022553"/>
    </source>
</evidence>
<keyword evidence="11" id="KW-1185">Reference proteome</keyword>
<feature type="compositionally biased region" description="Basic and acidic residues" evidence="9">
    <location>
        <begin position="1010"/>
        <end position="1037"/>
    </location>
</feature>
<feature type="compositionally biased region" description="Polar residues" evidence="9">
    <location>
        <begin position="1040"/>
        <end position="1066"/>
    </location>
</feature>
<evidence type="ECO:0000256" key="9">
    <source>
        <dbReference type="SAM" id="MobiDB-lite"/>
    </source>
</evidence>
<feature type="region of interest" description="Disordered" evidence="9">
    <location>
        <begin position="542"/>
        <end position="564"/>
    </location>
</feature>
<evidence type="ECO:0000256" key="1">
    <source>
        <dbReference type="ARBA" id="ARBA00004611"/>
    </source>
</evidence>
<feature type="compositionally biased region" description="Polar residues" evidence="9">
    <location>
        <begin position="959"/>
        <end position="984"/>
    </location>
</feature>
<feature type="compositionally biased region" description="Polar residues" evidence="9">
    <location>
        <begin position="789"/>
        <end position="799"/>
    </location>
</feature>